<dbReference type="InterPro" id="IPR001387">
    <property type="entry name" value="Cro/C1-type_HTH"/>
</dbReference>
<dbReference type="SMART" id="SM00530">
    <property type="entry name" value="HTH_XRE"/>
    <property type="match status" value="2"/>
</dbReference>
<dbReference type="STRING" id="135739.BTO32_15085"/>
<dbReference type="PROSITE" id="PS50943">
    <property type="entry name" value="HTH_CROC1"/>
    <property type="match status" value="1"/>
</dbReference>
<reference evidence="3 4" key="1">
    <citation type="submission" date="2016-12" db="EMBL/GenBank/DDBJ databases">
        <title>Marinobacter lutaoensis whole genome sequencing.</title>
        <authorList>
            <person name="Verma A."/>
            <person name="Krishnamurthi S."/>
        </authorList>
    </citation>
    <scope>NUCLEOTIDE SEQUENCE [LARGE SCALE GENOMIC DNA]</scope>
    <source>
        <strain evidence="3 4">T5054</strain>
    </source>
</reference>
<dbReference type="AlphaFoldDB" id="A0A1V2DPE8"/>
<dbReference type="GO" id="GO:0003677">
    <property type="term" value="F:DNA binding"/>
    <property type="evidence" value="ECO:0007669"/>
    <property type="project" value="InterPro"/>
</dbReference>
<dbReference type="OrthoDB" id="9792093at2"/>
<dbReference type="Proteomes" id="UP000189339">
    <property type="component" value="Unassembled WGS sequence"/>
</dbReference>
<gene>
    <name evidence="3" type="ORF">BTO32_15085</name>
</gene>
<dbReference type="InterPro" id="IPR010982">
    <property type="entry name" value="Lambda_DNA-bd_dom_sf"/>
</dbReference>
<proteinExistence type="predicted"/>
<evidence type="ECO:0000313" key="3">
    <source>
        <dbReference type="EMBL" id="ONF42533.1"/>
    </source>
</evidence>
<protein>
    <recommendedName>
        <fullName evidence="2">HTH cro/C1-type domain-containing protein</fullName>
    </recommendedName>
</protein>
<dbReference type="Pfam" id="PF01381">
    <property type="entry name" value="HTH_3"/>
    <property type="match status" value="1"/>
</dbReference>
<dbReference type="RefSeq" id="WP_076725478.1">
    <property type="nucleotide sequence ID" value="NZ_MSCW01000009.1"/>
</dbReference>
<evidence type="ECO:0000259" key="2">
    <source>
        <dbReference type="PROSITE" id="PS50943"/>
    </source>
</evidence>
<feature type="domain" description="HTH cro/C1-type" evidence="2">
    <location>
        <begin position="127"/>
        <end position="171"/>
    </location>
</feature>
<accession>A0A1V2DPE8</accession>
<evidence type="ECO:0000313" key="4">
    <source>
        <dbReference type="Proteomes" id="UP000189339"/>
    </source>
</evidence>
<feature type="region of interest" description="Disordered" evidence="1">
    <location>
        <begin position="182"/>
        <end position="204"/>
    </location>
</feature>
<comment type="caution">
    <text evidence="3">The sequence shown here is derived from an EMBL/GenBank/DDBJ whole genome shotgun (WGS) entry which is preliminary data.</text>
</comment>
<sequence>MKKQTTPPLKRIRLGKELKGRLNEGLISFAKGATKDQATVFGEALKELRQGLGKTPRYKLANLLGMTEQTLQKLETVPHKCGVKPTLKLLNAFGLTLAIKHPAVDQSQGYLSLGKAFVAVRNCNAHLTQRDLSDATGISRTTIQTIEAGKPAKVSTLIQLLEVLGATLIIVSKDELCLRDEEPRKVEPANASTQSTQSNDEAPLVIDRYAPSLAEMLTRVPWNEKPGAKVA</sequence>
<keyword evidence="4" id="KW-1185">Reference proteome</keyword>
<dbReference type="SUPFAM" id="SSF47413">
    <property type="entry name" value="lambda repressor-like DNA-binding domains"/>
    <property type="match status" value="2"/>
</dbReference>
<dbReference type="Gene3D" id="1.10.260.40">
    <property type="entry name" value="lambda repressor-like DNA-binding domains"/>
    <property type="match status" value="2"/>
</dbReference>
<organism evidence="3 4">
    <name type="scientific">Marinobacter lutaoensis</name>
    <dbReference type="NCBI Taxonomy" id="135739"/>
    <lineage>
        <taxon>Bacteria</taxon>
        <taxon>Pseudomonadati</taxon>
        <taxon>Pseudomonadota</taxon>
        <taxon>Gammaproteobacteria</taxon>
        <taxon>Pseudomonadales</taxon>
        <taxon>Marinobacteraceae</taxon>
        <taxon>Marinobacter</taxon>
    </lineage>
</organism>
<name>A0A1V2DPE8_9GAMM</name>
<dbReference type="EMBL" id="MSCW01000009">
    <property type="protein sequence ID" value="ONF42533.1"/>
    <property type="molecule type" value="Genomic_DNA"/>
</dbReference>
<feature type="compositionally biased region" description="Polar residues" evidence="1">
    <location>
        <begin position="190"/>
        <end position="200"/>
    </location>
</feature>
<dbReference type="CDD" id="cd00093">
    <property type="entry name" value="HTH_XRE"/>
    <property type="match status" value="2"/>
</dbReference>
<evidence type="ECO:0000256" key="1">
    <source>
        <dbReference type="SAM" id="MobiDB-lite"/>
    </source>
</evidence>